<feature type="region of interest" description="Disordered" evidence="1">
    <location>
        <begin position="824"/>
        <end position="889"/>
    </location>
</feature>
<dbReference type="CDD" id="cd00067">
    <property type="entry name" value="GAL4"/>
    <property type="match status" value="1"/>
</dbReference>
<dbReference type="InterPro" id="IPR036864">
    <property type="entry name" value="Zn2-C6_fun-type_DNA-bd_sf"/>
</dbReference>
<dbReference type="EMBL" id="KV454005">
    <property type="protein sequence ID" value="ODQ45121.1"/>
    <property type="molecule type" value="Genomic_DNA"/>
</dbReference>
<dbReference type="RefSeq" id="XP_019016234.1">
    <property type="nucleotide sequence ID" value="XM_019159977.1"/>
</dbReference>
<name>A0A1E3NG60_9ASCO</name>
<dbReference type="Gene3D" id="4.10.240.10">
    <property type="entry name" value="Zn(2)-C6 fungal-type DNA-binding domain"/>
    <property type="match status" value="1"/>
</dbReference>
<sequence length="965" mass="108021">MSELQNLKSHIPKHVSRACLECRSRHLKCGGQEPICDRCRKHNRTCTYVKSHRGGSRKKGVSFKSKLNALTGNDGEVGLDIDNEYENEYENEEHDNNLETNYTDETELSNNSEHDKKSLSNSSENLTLVDGMKKSPKHRRSSSSSRNLKRDIKRPSVWNHKSDILPCVKNGMGHLADHPNCTEECLQGEKYNNIPECMKPSSSGSSGSNKTSSKINFHPVFNGSKDDDPINLIFDDTKLAPSLDACYISPSLTKDLNIESIVSSFYNCFYRSHPFLPPRQHILPYLEAIPFKTDLLLVMKIMGEGQTTSKYARDIETVNYLVISILKYVRQIGKDFITLQTLLLLAMISHISSLHDLSTTIREATISLAFEMKLNYIDEANVPPVFLDVNGFLSERDEKSINAHSLNTPTDSDTKTTLDSLFGAKRVASIPHDILVDTMRRTFWELYYFDSISGTASGHTKSRLATKHCLVLYPTSVSLNVFDYKSRAEACKLVNDAISLNIAIQSHEDSLPYLNHMRAALGNWEMKLSNPDTYAMPYLINKHGDVNDGVFEAIMLLNYARIFTHRPFSYLWRADVSKHPRCTDEEGVDDPCPPLNNKESQNATDSRKIIETKKTIDSANYLMKTLLDTDPGQTCKRTPFLACALAFSCLVHLSAYAWVESNLTMLDSLDENSKQISASELDTYTEYIKLEIGSTLQISRHWSLSAKLITHISETLSRVSPKLFKKVQTDILGLGFNIQTASSTALSKSESTTPSQTLKSETPDSNSFTSRQYNKTIVSDAARNIKSLPLAEGSSSKIEERTYPNALPNYMLLEGTQQRTANNQYKSQSFNSDSQVQFSLPQPQPQTAPFQNIPLNPPEQLSSSSHYNSNENSNNNNGSAGSLDHNANTNDVKSNTFMLEFNDLVSSMNNIQSNPVDDTGTVMGFPSEAQDYGFLDPLSPSSDTGCDWVDKHVFQFDSMPMANEG</sequence>
<protein>
    <recommendedName>
        <fullName evidence="2">Zn(2)-C6 fungal-type domain-containing protein</fullName>
    </recommendedName>
</protein>
<evidence type="ECO:0000313" key="4">
    <source>
        <dbReference type="Proteomes" id="UP000094455"/>
    </source>
</evidence>
<feature type="region of interest" description="Disordered" evidence="1">
    <location>
        <begin position="105"/>
        <end position="155"/>
    </location>
</feature>
<dbReference type="STRING" id="763406.A0A1E3NG60"/>
<dbReference type="PROSITE" id="PS00463">
    <property type="entry name" value="ZN2_CY6_FUNGAL_1"/>
    <property type="match status" value="1"/>
</dbReference>
<organism evidence="3 4">
    <name type="scientific">Pichia membranifaciens NRRL Y-2026</name>
    <dbReference type="NCBI Taxonomy" id="763406"/>
    <lineage>
        <taxon>Eukaryota</taxon>
        <taxon>Fungi</taxon>
        <taxon>Dikarya</taxon>
        <taxon>Ascomycota</taxon>
        <taxon>Saccharomycotina</taxon>
        <taxon>Pichiomycetes</taxon>
        <taxon>Pichiales</taxon>
        <taxon>Pichiaceae</taxon>
        <taxon>Pichia</taxon>
    </lineage>
</organism>
<dbReference type="OrthoDB" id="2399539at2759"/>
<dbReference type="PANTHER" id="PTHR47431:SF1">
    <property type="entry name" value="ZN(II)2CYS6 TRANSCRIPTION FACTOR (EUROFUNG)"/>
    <property type="match status" value="1"/>
</dbReference>
<dbReference type="PROSITE" id="PS50048">
    <property type="entry name" value="ZN2_CY6_FUNGAL_2"/>
    <property type="match status" value="1"/>
</dbReference>
<feature type="region of interest" description="Disordered" evidence="1">
    <location>
        <begin position="745"/>
        <end position="772"/>
    </location>
</feature>
<dbReference type="GO" id="GO:0008270">
    <property type="term" value="F:zinc ion binding"/>
    <property type="evidence" value="ECO:0007669"/>
    <property type="project" value="InterPro"/>
</dbReference>
<dbReference type="Proteomes" id="UP000094455">
    <property type="component" value="Unassembled WGS sequence"/>
</dbReference>
<dbReference type="GO" id="GO:0000981">
    <property type="term" value="F:DNA-binding transcription factor activity, RNA polymerase II-specific"/>
    <property type="evidence" value="ECO:0007669"/>
    <property type="project" value="InterPro"/>
</dbReference>
<dbReference type="AlphaFoldDB" id="A0A1E3NG60"/>
<evidence type="ECO:0000259" key="2">
    <source>
        <dbReference type="PROSITE" id="PS50048"/>
    </source>
</evidence>
<evidence type="ECO:0000313" key="3">
    <source>
        <dbReference type="EMBL" id="ODQ45121.1"/>
    </source>
</evidence>
<proteinExistence type="predicted"/>
<dbReference type="SMART" id="SM00066">
    <property type="entry name" value="GAL4"/>
    <property type="match status" value="1"/>
</dbReference>
<evidence type="ECO:0000256" key="1">
    <source>
        <dbReference type="SAM" id="MobiDB-lite"/>
    </source>
</evidence>
<feature type="domain" description="Zn(2)-C6 fungal-type" evidence="2">
    <location>
        <begin position="18"/>
        <end position="48"/>
    </location>
</feature>
<accession>A0A1E3NG60</accession>
<reference evidence="3 4" key="1">
    <citation type="journal article" date="2016" name="Proc. Natl. Acad. Sci. U.S.A.">
        <title>Comparative genomics of biotechnologically important yeasts.</title>
        <authorList>
            <person name="Riley R."/>
            <person name="Haridas S."/>
            <person name="Wolfe K.H."/>
            <person name="Lopes M.R."/>
            <person name="Hittinger C.T."/>
            <person name="Goeker M."/>
            <person name="Salamov A.A."/>
            <person name="Wisecaver J.H."/>
            <person name="Long T.M."/>
            <person name="Calvey C.H."/>
            <person name="Aerts A.L."/>
            <person name="Barry K.W."/>
            <person name="Choi C."/>
            <person name="Clum A."/>
            <person name="Coughlan A.Y."/>
            <person name="Deshpande S."/>
            <person name="Douglass A.P."/>
            <person name="Hanson S.J."/>
            <person name="Klenk H.-P."/>
            <person name="LaButti K.M."/>
            <person name="Lapidus A."/>
            <person name="Lindquist E.A."/>
            <person name="Lipzen A.M."/>
            <person name="Meier-Kolthoff J.P."/>
            <person name="Ohm R.A."/>
            <person name="Otillar R.P."/>
            <person name="Pangilinan J.L."/>
            <person name="Peng Y."/>
            <person name="Rokas A."/>
            <person name="Rosa C.A."/>
            <person name="Scheuner C."/>
            <person name="Sibirny A.A."/>
            <person name="Slot J.C."/>
            <person name="Stielow J.B."/>
            <person name="Sun H."/>
            <person name="Kurtzman C.P."/>
            <person name="Blackwell M."/>
            <person name="Grigoriev I.V."/>
            <person name="Jeffries T.W."/>
        </authorList>
    </citation>
    <scope>NUCLEOTIDE SEQUENCE [LARGE SCALE GENOMIC DNA]</scope>
    <source>
        <strain evidence="3 4">NRRL Y-2026</strain>
    </source>
</reference>
<dbReference type="GeneID" id="30176664"/>
<feature type="compositionally biased region" description="Low complexity" evidence="1">
    <location>
        <begin position="862"/>
        <end position="879"/>
    </location>
</feature>
<dbReference type="SUPFAM" id="SSF57701">
    <property type="entry name" value="Zn2/Cys6 DNA-binding domain"/>
    <property type="match status" value="1"/>
</dbReference>
<feature type="region of interest" description="Disordered" evidence="1">
    <location>
        <begin position="584"/>
        <end position="604"/>
    </location>
</feature>
<feature type="compositionally biased region" description="Polar residues" evidence="1">
    <location>
        <begin position="824"/>
        <end position="854"/>
    </location>
</feature>
<dbReference type="Pfam" id="PF00172">
    <property type="entry name" value="Zn_clus"/>
    <property type="match status" value="1"/>
</dbReference>
<dbReference type="PANTHER" id="PTHR47431">
    <property type="entry name" value="ZN(II)2CYS6 TRANSCRIPTION FACTOR (EUROFUNG)-RELATED"/>
    <property type="match status" value="1"/>
</dbReference>
<dbReference type="CDD" id="cd12148">
    <property type="entry name" value="fungal_TF_MHR"/>
    <property type="match status" value="1"/>
</dbReference>
<keyword evidence="4" id="KW-1185">Reference proteome</keyword>
<gene>
    <name evidence="3" type="ORF">PICMEDRAFT_12858</name>
</gene>
<dbReference type="InterPro" id="IPR001138">
    <property type="entry name" value="Zn2Cys6_DnaBD"/>
</dbReference>